<evidence type="ECO:0000259" key="11">
    <source>
        <dbReference type="PROSITE" id="PS50109"/>
    </source>
</evidence>
<dbReference type="SUPFAM" id="SSF55781">
    <property type="entry name" value="GAF domain-like"/>
    <property type="match status" value="1"/>
</dbReference>
<dbReference type="CDD" id="cd00130">
    <property type="entry name" value="PAS"/>
    <property type="match status" value="1"/>
</dbReference>
<comment type="catalytic activity">
    <reaction evidence="1">
        <text>ATP + protein L-histidine = ADP + protein N-phospho-L-histidine.</text>
        <dbReference type="EC" id="2.7.13.3"/>
    </reaction>
</comment>
<dbReference type="GO" id="GO:0000155">
    <property type="term" value="F:phosphorelay sensor kinase activity"/>
    <property type="evidence" value="ECO:0007669"/>
    <property type="project" value="InterPro"/>
</dbReference>
<dbReference type="Pfam" id="PF00072">
    <property type="entry name" value="Response_reg"/>
    <property type="match status" value="1"/>
</dbReference>
<comment type="caution">
    <text evidence="13">The sequence shown here is derived from an EMBL/GenBank/DDBJ whole genome shotgun (WGS) entry which is preliminary data.</text>
</comment>
<dbReference type="InterPro" id="IPR000014">
    <property type="entry name" value="PAS"/>
</dbReference>
<dbReference type="GO" id="GO:0005524">
    <property type="term" value="F:ATP binding"/>
    <property type="evidence" value="ECO:0007669"/>
    <property type="project" value="UniProtKB-KW"/>
</dbReference>
<dbReference type="CDD" id="cd00156">
    <property type="entry name" value="REC"/>
    <property type="match status" value="1"/>
</dbReference>
<evidence type="ECO:0000256" key="2">
    <source>
        <dbReference type="ARBA" id="ARBA00012438"/>
    </source>
</evidence>
<evidence type="ECO:0000256" key="6">
    <source>
        <dbReference type="ARBA" id="ARBA00022777"/>
    </source>
</evidence>
<dbReference type="InterPro" id="IPR003661">
    <property type="entry name" value="HisK_dim/P_dom"/>
</dbReference>
<dbReference type="PROSITE" id="PS50110">
    <property type="entry name" value="RESPONSE_REGULATORY"/>
    <property type="match status" value="1"/>
</dbReference>
<dbReference type="Gene3D" id="3.30.450.20">
    <property type="entry name" value="PAS domain"/>
    <property type="match status" value="1"/>
</dbReference>
<dbReference type="InterPro" id="IPR029016">
    <property type="entry name" value="GAF-like_dom_sf"/>
</dbReference>
<dbReference type="SMART" id="SM00388">
    <property type="entry name" value="HisKA"/>
    <property type="match status" value="1"/>
</dbReference>
<evidence type="ECO:0000313" key="13">
    <source>
        <dbReference type="EMBL" id="PKU26531.1"/>
    </source>
</evidence>
<feature type="domain" description="Histidine kinase" evidence="11">
    <location>
        <begin position="347"/>
        <end position="568"/>
    </location>
</feature>
<dbReference type="EMBL" id="PIUM01000001">
    <property type="protein sequence ID" value="PKU26531.1"/>
    <property type="molecule type" value="Genomic_DNA"/>
</dbReference>
<dbReference type="PROSITE" id="PS50109">
    <property type="entry name" value="HIS_KIN"/>
    <property type="match status" value="1"/>
</dbReference>
<name>A0A2N3Q1R0_9PROT</name>
<dbReference type="InterPro" id="IPR003018">
    <property type="entry name" value="GAF"/>
</dbReference>
<dbReference type="Pfam" id="PF00989">
    <property type="entry name" value="PAS"/>
    <property type="match status" value="1"/>
</dbReference>
<dbReference type="SUPFAM" id="SSF55874">
    <property type="entry name" value="ATPase domain of HSP90 chaperone/DNA topoisomerase II/histidine kinase"/>
    <property type="match status" value="1"/>
</dbReference>
<dbReference type="InterPro" id="IPR001789">
    <property type="entry name" value="Sig_transdc_resp-reg_receiver"/>
</dbReference>
<evidence type="ECO:0000256" key="8">
    <source>
        <dbReference type="ARBA" id="ARBA00023012"/>
    </source>
</evidence>
<protein>
    <recommendedName>
        <fullName evidence="2">histidine kinase</fullName>
        <ecNumber evidence="2">2.7.13.3</ecNumber>
    </recommendedName>
</protein>
<evidence type="ECO:0000256" key="7">
    <source>
        <dbReference type="ARBA" id="ARBA00022840"/>
    </source>
</evidence>
<dbReference type="Gene3D" id="3.30.565.10">
    <property type="entry name" value="Histidine kinase-like ATPase, C-terminal domain"/>
    <property type="match status" value="1"/>
</dbReference>
<dbReference type="InterPro" id="IPR003594">
    <property type="entry name" value="HATPase_dom"/>
</dbReference>
<dbReference type="SUPFAM" id="SSF55785">
    <property type="entry name" value="PYP-like sensor domain (PAS domain)"/>
    <property type="match status" value="1"/>
</dbReference>
<evidence type="ECO:0000256" key="5">
    <source>
        <dbReference type="ARBA" id="ARBA00022741"/>
    </source>
</evidence>
<dbReference type="NCBIfam" id="TIGR00229">
    <property type="entry name" value="sensory_box"/>
    <property type="match status" value="1"/>
</dbReference>
<dbReference type="Pfam" id="PF00512">
    <property type="entry name" value="HisKA"/>
    <property type="match status" value="1"/>
</dbReference>
<dbReference type="SMART" id="SM00448">
    <property type="entry name" value="REC"/>
    <property type="match status" value="1"/>
</dbReference>
<dbReference type="Pfam" id="PF13185">
    <property type="entry name" value="GAF_2"/>
    <property type="match status" value="1"/>
</dbReference>
<evidence type="ECO:0000256" key="10">
    <source>
        <dbReference type="SAM" id="MobiDB-lite"/>
    </source>
</evidence>
<evidence type="ECO:0000256" key="4">
    <source>
        <dbReference type="ARBA" id="ARBA00022679"/>
    </source>
</evidence>
<dbReference type="InterPro" id="IPR036097">
    <property type="entry name" value="HisK_dim/P_sf"/>
</dbReference>
<dbReference type="Pfam" id="PF02518">
    <property type="entry name" value="HATPase_c"/>
    <property type="match status" value="1"/>
</dbReference>
<keyword evidence="3 9" id="KW-0597">Phosphoprotein</keyword>
<keyword evidence="8" id="KW-0902">Two-component regulatory system</keyword>
<accession>A0A2N3Q1R0</accession>
<dbReference type="EC" id="2.7.13.3" evidence="2"/>
<dbReference type="InterPro" id="IPR011006">
    <property type="entry name" value="CheY-like_superfamily"/>
</dbReference>
<dbReference type="CDD" id="cd00082">
    <property type="entry name" value="HisKA"/>
    <property type="match status" value="1"/>
</dbReference>
<feature type="region of interest" description="Disordered" evidence="10">
    <location>
        <begin position="1"/>
        <end position="20"/>
    </location>
</feature>
<evidence type="ECO:0000256" key="3">
    <source>
        <dbReference type="ARBA" id="ARBA00022553"/>
    </source>
</evidence>
<keyword evidence="6 13" id="KW-0418">Kinase</keyword>
<keyword evidence="7" id="KW-0067">ATP-binding</keyword>
<feature type="modified residue" description="4-aspartylphosphate" evidence="9">
    <location>
        <position position="643"/>
    </location>
</feature>
<evidence type="ECO:0000256" key="1">
    <source>
        <dbReference type="ARBA" id="ARBA00000085"/>
    </source>
</evidence>
<dbReference type="InterPro" id="IPR013767">
    <property type="entry name" value="PAS_fold"/>
</dbReference>
<dbReference type="Proteomes" id="UP000233293">
    <property type="component" value="Unassembled WGS sequence"/>
</dbReference>
<dbReference type="PRINTS" id="PR00344">
    <property type="entry name" value="BCTRLSENSOR"/>
</dbReference>
<dbReference type="SMART" id="SM00387">
    <property type="entry name" value="HATPase_c"/>
    <property type="match status" value="1"/>
</dbReference>
<sequence length="711" mass="76738">MEPMSNTPTTKPPRGAARPAVELEARERELLRVNRALATLTRATEALIRATDEQQLLNEICRILVEVGSYAFAWVGYVQHDDECSVWPVARFGRDNGYLAETRMTWGKSDHGGGPVSRAVRSAQPQLTYVNAPEFAPWRDAALRRGFQATVSLPLEVEGSVIGVIGLYSGDTAPFDPDELLLMAKLARNTAWGIGMQRMQFEKRRAAQELKESEGRYRSLVELSPDAIIVHTQGIIIFSNSAADTLFHAAPGTPLVGKRMIDLMQSEPSGGHHPHLEAEGIPEGVVEERLTRLDGGVFAAEVTAASIIFHGVHARQVVIRDITERKQVQEQLVQTAKLATLGEMAAGMAHELSQPINIIRMAAEGALLMIDRRKASQEYQEKQFALMAAQAGRMAEIIDHIRIFSRQDTGSVAVFDARDSVSMAVQLMESQLQADGIEVTSAVPGQSCPVLGRPVQLEQVIINLLTNAQDAVKTVNTMAAQAGRILVETALSPSGDLRIVVADNGTGIGEPHLDRIFEPFFTTKEVGSGTGLGLSVSFGIITAMGGRLEARNLSPRGAQFTITLPLAGEQPRSTGGADPAPVDTAFPAGPARRHILLVDDEPQAIDTMGTYLREFGYRVSQATSGNTAFHLFESDPADVVVTDVRMPDGDGEELVRKLRKVSPALPIVVVTGHIGTTESLEDAAAPALTILKKPISLAAMAKAIENLLHSP</sequence>
<keyword evidence="14" id="KW-1185">Reference proteome</keyword>
<evidence type="ECO:0000256" key="9">
    <source>
        <dbReference type="PROSITE-ProRule" id="PRU00169"/>
    </source>
</evidence>
<reference evidence="14" key="1">
    <citation type="submission" date="2017-12" db="EMBL/GenBank/DDBJ databases">
        <title>Draft genome sequence of Telmatospirillum siberiense 26-4b1T, an acidotolerant peatland alphaproteobacterium potentially involved in sulfur cycling.</title>
        <authorList>
            <person name="Hausmann B."/>
            <person name="Pjevac P."/>
            <person name="Schreck K."/>
            <person name="Herbold C.W."/>
            <person name="Daims H."/>
            <person name="Wagner M."/>
            <person name="Pester M."/>
            <person name="Loy A."/>
        </authorList>
    </citation>
    <scope>NUCLEOTIDE SEQUENCE [LARGE SCALE GENOMIC DNA]</scope>
    <source>
        <strain evidence="14">26-4b1</strain>
    </source>
</reference>
<feature type="domain" description="Response regulatory" evidence="12">
    <location>
        <begin position="594"/>
        <end position="708"/>
    </location>
</feature>
<dbReference type="AlphaFoldDB" id="A0A2N3Q1R0"/>
<gene>
    <name evidence="13" type="ORF">CWS72_01425</name>
</gene>
<dbReference type="SUPFAM" id="SSF47384">
    <property type="entry name" value="Homodimeric domain of signal transducing histidine kinase"/>
    <property type="match status" value="1"/>
</dbReference>
<evidence type="ECO:0000313" key="14">
    <source>
        <dbReference type="Proteomes" id="UP000233293"/>
    </source>
</evidence>
<dbReference type="SMART" id="SM00065">
    <property type="entry name" value="GAF"/>
    <property type="match status" value="1"/>
</dbReference>
<dbReference type="InterPro" id="IPR004358">
    <property type="entry name" value="Sig_transdc_His_kin-like_C"/>
</dbReference>
<evidence type="ECO:0000259" key="12">
    <source>
        <dbReference type="PROSITE" id="PS50110"/>
    </source>
</evidence>
<dbReference type="Gene3D" id="3.30.450.40">
    <property type="match status" value="1"/>
</dbReference>
<dbReference type="Gene3D" id="3.40.50.2300">
    <property type="match status" value="1"/>
</dbReference>
<dbReference type="InterPro" id="IPR036890">
    <property type="entry name" value="HATPase_C_sf"/>
</dbReference>
<keyword evidence="4" id="KW-0808">Transferase</keyword>
<keyword evidence="5" id="KW-0547">Nucleotide-binding</keyword>
<dbReference type="SUPFAM" id="SSF52172">
    <property type="entry name" value="CheY-like"/>
    <property type="match status" value="1"/>
</dbReference>
<organism evidence="13 14">
    <name type="scientific">Telmatospirillum siberiense</name>
    <dbReference type="NCBI Taxonomy" id="382514"/>
    <lineage>
        <taxon>Bacteria</taxon>
        <taxon>Pseudomonadati</taxon>
        <taxon>Pseudomonadota</taxon>
        <taxon>Alphaproteobacteria</taxon>
        <taxon>Rhodospirillales</taxon>
        <taxon>Rhodospirillaceae</taxon>
        <taxon>Telmatospirillum</taxon>
    </lineage>
</organism>
<proteinExistence type="predicted"/>
<dbReference type="InterPro" id="IPR035965">
    <property type="entry name" value="PAS-like_dom_sf"/>
</dbReference>
<dbReference type="Gene3D" id="1.10.287.130">
    <property type="match status" value="1"/>
</dbReference>
<dbReference type="PANTHER" id="PTHR43065">
    <property type="entry name" value="SENSOR HISTIDINE KINASE"/>
    <property type="match status" value="1"/>
</dbReference>
<dbReference type="GO" id="GO:0006355">
    <property type="term" value="P:regulation of DNA-templated transcription"/>
    <property type="evidence" value="ECO:0007669"/>
    <property type="project" value="InterPro"/>
</dbReference>
<dbReference type="PANTHER" id="PTHR43065:SF46">
    <property type="entry name" value="C4-DICARBOXYLATE TRANSPORT SENSOR PROTEIN DCTB"/>
    <property type="match status" value="1"/>
</dbReference>
<dbReference type="InterPro" id="IPR005467">
    <property type="entry name" value="His_kinase_dom"/>
</dbReference>